<keyword evidence="1" id="KW-1133">Transmembrane helix</keyword>
<comment type="caution">
    <text evidence="3">The sequence shown here is derived from an EMBL/GenBank/DDBJ whole genome shotgun (WGS) entry which is preliminary data.</text>
</comment>
<organism evidence="3 4">
    <name type="scientific">Coralloluteibacterium thermophilum</name>
    <dbReference type="NCBI Taxonomy" id="2707049"/>
    <lineage>
        <taxon>Bacteria</taxon>
        <taxon>Pseudomonadati</taxon>
        <taxon>Pseudomonadota</taxon>
        <taxon>Gammaproteobacteria</taxon>
        <taxon>Lysobacterales</taxon>
        <taxon>Lysobacteraceae</taxon>
        <taxon>Coralloluteibacterium</taxon>
    </lineage>
</organism>
<protein>
    <submittedName>
        <fullName evidence="3">Phospholipase D family protein</fullName>
    </submittedName>
</protein>
<dbReference type="PANTHER" id="PTHR21248">
    <property type="entry name" value="CARDIOLIPIN SYNTHASE"/>
    <property type="match status" value="1"/>
</dbReference>
<dbReference type="RefSeq" id="WP_377005765.1">
    <property type="nucleotide sequence ID" value="NZ_JBHSGG010000048.1"/>
</dbReference>
<reference evidence="4" key="1">
    <citation type="journal article" date="2019" name="Int. J. Syst. Evol. Microbiol.">
        <title>The Global Catalogue of Microorganisms (GCM) 10K type strain sequencing project: providing services to taxonomists for standard genome sequencing and annotation.</title>
        <authorList>
            <consortium name="The Broad Institute Genomics Platform"/>
            <consortium name="The Broad Institute Genome Sequencing Center for Infectious Disease"/>
            <person name="Wu L."/>
            <person name="Ma J."/>
        </authorList>
    </citation>
    <scope>NUCLEOTIDE SEQUENCE [LARGE SCALE GENOMIC DNA]</scope>
    <source>
        <strain evidence="4">CGMCC 1.13574</strain>
    </source>
</reference>
<dbReference type="Proteomes" id="UP001595892">
    <property type="component" value="Unassembled WGS sequence"/>
</dbReference>
<dbReference type="Gene3D" id="3.30.870.10">
    <property type="entry name" value="Endonuclease Chain A"/>
    <property type="match status" value="2"/>
</dbReference>
<keyword evidence="4" id="KW-1185">Reference proteome</keyword>
<evidence type="ECO:0000313" key="3">
    <source>
        <dbReference type="EMBL" id="MFC4729678.1"/>
    </source>
</evidence>
<dbReference type="InterPro" id="IPR001736">
    <property type="entry name" value="PLipase_D/transphosphatidylase"/>
</dbReference>
<proteinExistence type="predicted"/>
<dbReference type="SMART" id="SM00155">
    <property type="entry name" value="PLDc"/>
    <property type="match status" value="2"/>
</dbReference>
<dbReference type="InterPro" id="IPR025202">
    <property type="entry name" value="PLD-like_dom"/>
</dbReference>
<dbReference type="SUPFAM" id="SSF56024">
    <property type="entry name" value="Phospholipase D/nuclease"/>
    <property type="match status" value="2"/>
</dbReference>
<dbReference type="EMBL" id="JBHSGG010000048">
    <property type="protein sequence ID" value="MFC4729678.1"/>
    <property type="molecule type" value="Genomic_DNA"/>
</dbReference>
<dbReference type="PROSITE" id="PS50035">
    <property type="entry name" value="PLD"/>
    <property type="match status" value="2"/>
</dbReference>
<accession>A0ABV9NT21</accession>
<evidence type="ECO:0000259" key="2">
    <source>
        <dbReference type="PROSITE" id="PS50035"/>
    </source>
</evidence>
<keyword evidence="1" id="KW-0472">Membrane</keyword>
<dbReference type="CDD" id="cd09111">
    <property type="entry name" value="PLDc_ymdC_like_1"/>
    <property type="match status" value="1"/>
</dbReference>
<name>A0ABV9NT21_9GAMM</name>
<dbReference type="CDD" id="cd09113">
    <property type="entry name" value="PLDc_ymdC_like_2"/>
    <property type="match status" value="1"/>
</dbReference>
<evidence type="ECO:0000256" key="1">
    <source>
        <dbReference type="SAM" id="Phobius"/>
    </source>
</evidence>
<feature type="transmembrane region" description="Helical" evidence="1">
    <location>
        <begin position="7"/>
        <end position="27"/>
    </location>
</feature>
<dbReference type="Pfam" id="PF13091">
    <property type="entry name" value="PLDc_2"/>
    <property type="match status" value="2"/>
</dbReference>
<feature type="domain" description="PLD phosphodiesterase" evidence="2">
    <location>
        <begin position="174"/>
        <end position="201"/>
    </location>
</feature>
<gene>
    <name evidence="3" type="ORF">ACFO3Q_16030</name>
</gene>
<feature type="domain" description="PLD phosphodiesterase" evidence="2">
    <location>
        <begin position="408"/>
        <end position="435"/>
    </location>
</feature>
<evidence type="ECO:0000313" key="4">
    <source>
        <dbReference type="Proteomes" id="UP001595892"/>
    </source>
</evidence>
<dbReference type="PANTHER" id="PTHR21248:SF12">
    <property type="entry name" value="CARDIOLIPIN SYNTHASE C"/>
    <property type="match status" value="1"/>
</dbReference>
<sequence>MRKCIRVIAICIVVFGLASLLSLYAYGRFAERARGEPAYALPVEPAATRLDRAIEPLTSAHPQQTGLTLIGDNVDAFAIRAATARGAGRSLDLQYYLWHDDLSGRLLMGEVLAAADRGVRVRLLLDDINAHGADAATKALSEHPNIEVRMFNPSWARQGSIGRAFELLTRGWSLNRRMHNKAWIADGRIAIVGGRNVGDEYFDAAMQMNFLDADLAAIGPAVAQAETIFDAFWNSDAALPIEALSTRTTLHLEILRARLESVARTGTAQPYVEHLQRTHDARLQLFRTRPLHWSREAAIHSDPPDKTGDRGTEQWLVDALAPALGAARRELKLISPYFVPGDAGIEWLAATRARGVEVAVLTNSLAATDVFAVHGGYAHARRPLLEAGVVLYELMPFGTPGGSLFGSSGASLHTKAFMVDGETGFVGSLNFDPRSINLNTEMGVLFRSPALTAELLRTFDEKAAAGSSYRLFLADGKLRWEDGREDPPTILDREPEAGIWRRIGARAVGWLPVESQL</sequence>
<keyword evidence="1" id="KW-0812">Transmembrane</keyword>